<evidence type="ECO:0000256" key="11">
    <source>
        <dbReference type="RuleBase" id="RU003733"/>
    </source>
</evidence>
<dbReference type="GO" id="GO:0019563">
    <property type="term" value="P:glycerol catabolic process"/>
    <property type="evidence" value="ECO:0007669"/>
    <property type="project" value="UniProtKB-UniRule"/>
</dbReference>
<dbReference type="InterPro" id="IPR005999">
    <property type="entry name" value="Glycerol_kin"/>
</dbReference>
<feature type="binding site" evidence="10">
    <location>
        <position position="87"/>
    </location>
    <ligand>
        <name>glycerol</name>
        <dbReference type="ChEBI" id="CHEBI:17754"/>
    </ligand>
</feature>
<dbReference type="Pfam" id="PF00370">
    <property type="entry name" value="FGGY_N"/>
    <property type="match status" value="1"/>
</dbReference>
<dbReference type="InterPro" id="IPR043129">
    <property type="entry name" value="ATPase_NBD"/>
</dbReference>
<comment type="similarity">
    <text evidence="2 10 11">Belongs to the FGGY kinase family.</text>
</comment>
<dbReference type="PIRSF" id="PIRSF000538">
    <property type="entry name" value="GlpK"/>
    <property type="match status" value="1"/>
</dbReference>
<feature type="domain" description="Carbohydrate kinase FGGY C-terminal" evidence="13">
    <location>
        <begin position="269"/>
        <end position="457"/>
    </location>
</feature>
<dbReference type="AlphaFoldDB" id="A0AAJ5TCE0"/>
<evidence type="ECO:0000256" key="1">
    <source>
        <dbReference type="ARBA" id="ARBA00005190"/>
    </source>
</evidence>
<evidence type="ECO:0000256" key="8">
    <source>
        <dbReference type="ARBA" id="ARBA00052101"/>
    </source>
</evidence>
<comment type="catalytic activity">
    <reaction evidence="8 10">
        <text>glycerol + ATP = sn-glycerol 3-phosphate + ADP + H(+)</text>
        <dbReference type="Rhea" id="RHEA:21644"/>
        <dbReference type="ChEBI" id="CHEBI:15378"/>
        <dbReference type="ChEBI" id="CHEBI:17754"/>
        <dbReference type="ChEBI" id="CHEBI:30616"/>
        <dbReference type="ChEBI" id="CHEBI:57597"/>
        <dbReference type="ChEBI" id="CHEBI:456216"/>
        <dbReference type="EC" id="2.7.1.30"/>
    </reaction>
</comment>
<dbReference type="PROSITE" id="PS00933">
    <property type="entry name" value="FGGY_KINASES_1"/>
    <property type="match status" value="1"/>
</dbReference>
<feature type="binding site" evidence="10">
    <location>
        <position position="21"/>
    </location>
    <ligand>
        <name>ADP</name>
        <dbReference type="ChEBI" id="CHEBI:456216"/>
    </ligand>
</feature>
<feature type="binding site" evidence="10">
    <location>
        <position position="253"/>
    </location>
    <ligand>
        <name>glycerol</name>
        <dbReference type="ChEBI" id="CHEBI:17754"/>
    </ligand>
</feature>
<evidence type="ECO:0000313" key="15">
    <source>
        <dbReference type="Proteomes" id="UP000289629"/>
    </source>
</evidence>
<keyword evidence="4 10" id="KW-0547">Nucleotide-binding</keyword>
<comment type="activity regulation">
    <text evidence="10">Inhibited by fructose 1,6-bisphosphate (FBP).</text>
</comment>
<feature type="binding site" evidence="10">
    <location>
        <position position="88"/>
    </location>
    <ligand>
        <name>sn-glycerol 3-phosphate</name>
        <dbReference type="ChEBI" id="CHEBI:57597"/>
    </ligand>
</feature>
<dbReference type="FunFam" id="3.30.420.40:FF:000007">
    <property type="entry name" value="Glycerol kinase"/>
    <property type="match status" value="1"/>
</dbReference>
<dbReference type="GO" id="GO:0005524">
    <property type="term" value="F:ATP binding"/>
    <property type="evidence" value="ECO:0007669"/>
    <property type="project" value="UniProtKB-UniRule"/>
</dbReference>
<keyword evidence="3 10" id="KW-0808">Transferase</keyword>
<gene>
    <name evidence="10 14" type="primary">glpK</name>
    <name evidence="14" type="ORF">NCTC10125_00607</name>
</gene>
<feature type="binding site" evidence="10">
    <location>
        <position position="139"/>
    </location>
    <ligand>
        <name>sn-glycerol 3-phosphate</name>
        <dbReference type="ChEBI" id="CHEBI:57597"/>
    </ligand>
</feature>
<comment type="pathway">
    <text evidence="1 10">Polyol metabolism; glycerol degradation via glycerol kinase pathway; sn-glycerol 3-phosphate from glycerol: step 1/1.</text>
</comment>
<feature type="binding site" evidence="10">
    <location>
        <position position="274"/>
    </location>
    <ligand>
        <name>ADP</name>
        <dbReference type="ChEBI" id="CHEBI:456216"/>
    </ligand>
</feature>
<dbReference type="RefSeq" id="WP_044635588.1">
    <property type="nucleotide sequence ID" value="NZ_CP007229.1"/>
</dbReference>
<dbReference type="Pfam" id="PF02782">
    <property type="entry name" value="FGGY_C"/>
    <property type="match status" value="1"/>
</dbReference>
<dbReference type="FunFam" id="3.30.420.40:FF:000008">
    <property type="entry name" value="Glycerol kinase"/>
    <property type="match status" value="1"/>
</dbReference>
<dbReference type="InterPro" id="IPR018485">
    <property type="entry name" value="FGGY_C"/>
</dbReference>
<dbReference type="SUPFAM" id="SSF53067">
    <property type="entry name" value="Actin-like ATPase domain"/>
    <property type="match status" value="2"/>
</dbReference>
<accession>A0AAJ5TCE0</accession>
<dbReference type="PANTHER" id="PTHR10196:SF69">
    <property type="entry name" value="GLYCEROL KINASE"/>
    <property type="match status" value="1"/>
</dbReference>
<evidence type="ECO:0000313" key="14">
    <source>
        <dbReference type="EMBL" id="VEU62238.1"/>
    </source>
</evidence>
<evidence type="ECO:0000256" key="6">
    <source>
        <dbReference type="ARBA" id="ARBA00022798"/>
    </source>
</evidence>
<feature type="domain" description="Carbohydrate kinase FGGY N-terminal" evidence="12">
    <location>
        <begin position="9"/>
        <end position="259"/>
    </location>
</feature>
<dbReference type="GO" id="GO:0004370">
    <property type="term" value="F:glycerol kinase activity"/>
    <property type="evidence" value="ECO:0007669"/>
    <property type="project" value="UniProtKB-UniRule"/>
</dbReference>
<comment type="caution">
    <text evidence="10">Lacks conserved residue(s) required for the propagation of feature annotation.</text>
</comment>
<feature type="binding site" evidence="10">
    <location>
        <position position="18"/>
    </location>
    <ligand>
        <name>ATP</name>
        <dbReference type="ChEBI" id="CHEBI:30616"/>
    </ligand>
</feature>
<keyword evidence="6 10" id="KW-0319">Glycerol metabolism</keyword>
<feature type="binding site" evidence="10">
    <location>
        <position position="17"/>
    </location>
    <ligand>
        <name>ADP</name>
        <dbReference type="ChEBI" id="CHEBI:456216"/>
    </ligand>
</feature>
<dbReference type="CDD" id="cd07786">
    <property type="entry name" value="FGGY_EcGK_like"/>
    <property type="match status" value="1"/>
</dbReference>
<feature type="binding site" evidence="10">
    <location>
        <position position="252"/>
    </location>
    <ligand>
        <name>sn-glycerol 3-phosphate</name>
        <dbReference type="ChEBI" id="CHEBI:57597"/>
    </ligand>
</feature>
<feature type="binding site" evidence="10">
    <location>
        <position position="17"/>
    </location>
    <ligand>
        <name>ATP</name>
        <dbReference type="ChEBI" id="CHEBI:30616"/>
    </ligand>
</feature>
<feature type="binding site" evidence="10">
    <location>
        <position position="318"/>
    </location>
    <ligand>
        <name>ATP</name>
        <dbReference type="ChEBI" id="CHEBI:30616"/>
    </ligand>
</feature>
<dbReference type="HAMAP" id="MF_00186">
    <property type="entry name" value="Glycerol_kin"/>
    <property type="match status" value="1"/>
</dbReference>
<dbReference type="InterPro" id="IPR000577">
    <property type="entry name" value="Carb_kinase_FGGY"/>
</dbReference>
<dbReference type="EMBL" id="LR214971">
    <property type="protein sequence ID" value="VEU62238.1"/>
    <property type="molecule type" value="Genomic_DNA"/>
</dbReference>
<evidence type="ECO:0000259" key="13">
    <source>
        <dbReference type="Pfam" id="PF02782"/>
    </source>
</evidence>
<evidence type="ECO:0000256" key="5">
    <source>
        <dbReference type="ARBA" id="ARBA00022777"/>
    </source>
</evidence>
<evidence type="ECO:0000256" key="2">
    <source>
        <dbReference type="ARBA" id="ARBA00009156"/>
    </source>
</evidence>
<sequence length="510" mass="57028">MHKNIDEKYVITLDSGTTSCRSLIFDKKGQVVSLVQKEFQQHFPQSGWVEHDANEIWNTQLYTMQAAKTKANLKSDDFVALGLTNQRETVVLWDKSTGEPVYNAIVWQDRRTSDFCDELIQQGYENYIKETTGLIINPYFSATKIRWILKNVPKAQNVLAKGNLLAGTIDSWLVWKLTNGKVHATDVSNASRTMLFDIKAKKWDQKILELLEIPSEILPKVLPSASDYGIVDPNLWSINAKGQVPIYAVIGDQQSALFGQLCTEVGMVKNTYGTGCFTLVNTGEKLIRSKNNLLTTIAWQIGDNPVEYALEGSVFVAGAAIQWLRDGLGLIENSSDSDFLISKVAENDHSVVVVPSFTGLGAPYWDSYSRGAIFGLERGSRKEHIIKATLESIAFQSNDLIKAMESDLGHKITVMKVDGGASKSDFLMQFQSSISQLEIFRPTNTETTAMGAAFLAGLFAKFWNSVAELKQVLKIEKTFSPKFDQNKVIRLTSNWNLAVRKTLNWKKDIK</sequence>
<dbReference type="InterPro" id="IPR018484">
    <property type="entry name" value="FGGY_N"/>
</dbReference>
<dbReference type="Proteomes" id="UP000289629">
    <property type="component" value="Chromosome"/>
</dbReference>
<feature type="binding site" evidence="10">
    <location>
        <position position="88"/>
    </location>
    <ligand>
        <name>glycerol</name>
        <dbReference type="ChEBI" id="CHEBI:17754"/>
    </ligand>
</feature>
<evidence type="ECO:0000256" key="4">
    <source>
        <dbReference type="ARBA" id="ARBA00022741"/>
    </source>
</evidence>
<keyword evidence="5 10" id="KW-0418">Kinase</keyword>
<feature type="binding site" evidence="10">
    <location>
        <position position="17"/>
    </location>
    <ligand>
        <name>sn-glycerol 3-phosphate</name>
        <dbReference type="ChEBI" id="CHEBI:57597"/>
    </ligand>
</feature>
<organism evidence="14 15">
    <name type="scientific">Mesomycoplasma dispar</name>
    <dbReference type="NCBI Taxonomy" id="86660"/>
    <lineage>
        <taxon>Bacteria</taxon>
        <taxon>Bacillati</taxon>
        <taxon>Mycoplasmatota</taxon>
        <taxon>Mycoplasmoidales</taxon>
        <taxon>Metamycoplasmataceae</taxon>
        <taxon>Mesomycoplasma</taxon>
    </lineage>
</organism>
<dbReference type="NCBIfam" id="NF000756">
    <property type="entry name" value="PRK00047.1"/>
    <property type="match status" value="1"/>
</dbReference>
<dbReference type="PANTHER" id="PTHR10196">
    <property type="entry name" value="SUGAR KINASE"/>
    <property type="match status" value="1"/>
</dbReference>
<feature type="binding site" evidence="10">
    <location>
        <position position="420"/>
    </location>
    <ligand>
        <name>ADP</name>
        <dbReference type="ChEBI" id="CHEBI:456216"/>
    </ligand>
</feature>
<evidence type="ECO:0000256" key="10">
    <source>
        <dbReference type="HAMAP-Rule" id="MF_00186"/>
    </source>
</evidence>
<keyword evidence="7 10" id="KW-0067">ATP-binding</keyword>
<evidence type="ECO:0000256" key="7">
    <source>
        <dbReference type="ARBA" id="ARBA00022840"/>
    </source>
</evidence>
<feature type="binding site" evidence="10">
    <location>
        <position position="19"/>
    </location>
    <ligand>
        <name>ATP</name>
        <dbReference type="ChEBI" id="CHEBI:30616"/>
    </ligand>
</feature>
<feature type="binding site" evidence="10">
    <location>
        <position position="139"/>
    </location>
    <ligand>
        <name>glycerol</name>
        <dbReference type="ChEBI" id="CHEBI:17754"/>
    </ligand>
</feature>
<evidence type="ECO:0000256" key="3">
    <source>
        <dbReference type="ARBA" id="ARBA00022679"/>
    </source>
</evidence>
<reference evidence="14 15" key="1">
    <citation type="submission" date="2019-01" db="EMBL/GenBank/DDBJ databases">
        <authorList>
            <consortium name="Pathogen Informatics"/>
        </authorList>
    </citation>
    <scope>NUCLEOTIDE SEQUENCE [LARGE SCALE GENOMIC DNA]</scope>
    <source>
        <strain evidence="14 15">NCTC10125</strain>
    </source>
</reference>
<feature type="binding site" evidence="10">
    <location>
        <position position="87"/>
    </location>
    <ligand>
        <name>sn-glycerol 3-phosphate</name>
        <dbReference type="ChEBI" id="CHEBI:57597"/>
    </ligand>
</feature>
<name>A0AAJ5TCE0_9BACT</name>
<feature type="binding site" evidence="10">
    <location>
        <position position="318"/>
    </location>
    <ligand>
        <name>ADP</name>
        <dbReference type="ChEBI" id="CHEBI:456216"/>
    </ligand>
</feature>
<comment type="function">
    <text evidence="9 10">Key enzyme in the regulation of glycerol uptake and metabolism. Catalyzes the phosphorylation of glycerol to yield sn-glycerol 3-phosphate.</text>
</comment>
<evidence type="ECO:0000259" key="12">
    <source>
        <dbReference type="Pfam" id="PF00370"/>
    </source>
</evidence>
<dbReference type="InterPro" id="IPR018483">
    <property type="entry name" value="Carb_kinase_FGGY_CS"/>
</dbReference>
<evidence type="ECO:0000256" key="9">
    <source>
        <dbReference type="ARBA" id="ARBA00054633"/>
    </source>
</evidence>
<proteinExistence type="inferred from homology"/>
<dbReference type="EC" id="2.7.1.30" evidence="10"/>
<dbReference type="GO" id="GO:0006072">
    <property type="term" value="P:glycerol-3-phosphate metabolic process"/>
    <property type="evidence" value="ECO:0007669"/>
    <property type="project" value="InterPro"/>
</dbReference>
<protein>
    <recommendedName>
        <fullName evidence="10">Glycerol kinase</fullName>
        <ecNumber evidence="10">2.7.1.30</ecNumber>
    </recommendedName>
    <alternativeName>
        <fullName evidence="10">ATP:glycerol 3-phosphotransferase</fullName>
    </alternativeName>
    <alternativeName>
        <fullName evidence="10">Glycerokinase</fullName>
        <shortName evidence="10">GK</shortName>
    </alternativeName>
</protein>
<dbReference type="GO" id="GO:0005829">
    <property type="term" value="C:cytosol"/>
    <property type="evidence" value="ECO:0007669"/>
    <property type="project" value="TreeGrafter"/>
</dbReference>
<feature type="binding site" evidence="10">
    <location>
        <position position="420"/>
    </location>
    <ligand>
        <name>ATP</name>
        <dbReference type="ChEBI" id="CHEBI:30616"/>
    </ligand>
</feature>
<feature type="binding site" evidence="10">
    <location>
        <position position="274"/>
    </location>
    <ligand>
        <name>ATP</name>
        <dbReference type="ChEBI" id="CHEBI:30616"/>
    </ligand>
</feature>
<feature type="binding site" evidence="10">
    <location>
        <position position="322"/>
    </location>
    <ligand>
        <name>ATP</name>
        <dbReference type="ChEBI" id="CHEBI:30616"/>
    </ligand>
</feature>
<dbReference type="Gene3D" id="3.30.420.40">
    <property type="match status" value="2"/>
</dbReference>
<dbReference type="NCBIfam" id="TIGR01311">
    <property type="entry name" value="glycerol_kin"/>
    <property type="match status" value="1"/>
</dbReference>
<feature type="binding site" evidence="10">
    <location>
        <position position="252"/>
    </location>
    <ligand>
        <name>glycerol</name>
        <dbReference type="ChEBI" id="CHEBI:17754"/>
    </ligand>
</feature>
<dbReference type="PROSITE" id="PS00445">
    <property type="entry name" value="FGGY_KINASES_2"/>
    <property type="match status" value="1"/>
</dbReference>